<feature type="compositionally biased region" description="Basic and acidic residues" evidence="1">
    <location>
        <begin position="154"/>
        <end position="173"/>
    </location>
</feature>
<evidence type="ECO:0000313" key="3">
    <source>
        <dbReference type="EMBL" id="CAA9505963.1"/>
    </source>
</evidence>
<feature type="transmembrane region" description="Helical" evidence="2">
    <location>
        <begin position="44"/>
        <end position="67"/>
    </location>
</feature>
<name>A0A6J4SUY1_9ACTN</name>
<evidence type="ECO:0000256" key="1">
    <source>
        <dbReference type="SAM" id="MobiDB-lite"/>
    </source>
</evidence>
<feature type="transmembrane region" description="Helical" evidence="2">
    <location>
        <begin position="97"/>
        <end position="117"/>
    </location>
</feature>
<keyword evidence="2" id="KW-0812">Transmembrane</keyword>
<dbReference type="EMBL" id="CADCVV010000127">
    <property type="protein sequence ID" value="CAA9505963.1"/>
    <property type="molecule type" value="Genomic_DNA"/>
</dbReference>
<proteinExistence type="predicted"/>
<sequence length="228" mass="24993">MDLKSMSLGERIAAGSGAVFFVALFLSWLEALTAWQLFDIVDVLLALLALVAVVLPLAKATGAALPIRPSNKAILTRVGVIVLTVTVAFFLEGADRGFGIFLAVLAAAGMLYGALTMPGDEAPSRRRERARRPLVEEDYEEPPPGMESWRASARHAEEPDPDETGARARRPVDEETDPGPGSLQPARGIEERPRRERSFEEIEFDPEPERTETRSRRLPPEGPPTPDR</sequence>
<accession>A0A6J4SUY1</accession>
<keyword evidence="2" id="KW-0472">Membrane</keyword>
<reference evidence="3" key="1">
    <citation type="submission" date="2020-02" db="EMBL/GenBank/DDBJ databases">
        <authorList>
            <person name="Meier V. D."/>
        </authorList>
    </citation>
    <scope>NUCLEOTIDE SEQUENCE</scope>
    <source>
        <strain evidence="3">AVDCRST_MAG17</strain>
    </source>
</reference>
<feature type="transmembrane region" description="Helical" evidence="2">
    <location>
        <begin position="12"/>
        <end position="38"/>
    </location>
</feature>
<organism evidence="3">
    <name type="scientific">uncultured Solirubrobacterales bacterium</name>
    <dbReference type="NCBI Taxonomy" id="768556"/>
    <lineage>
        <taxon>Bacteria</taxon>
        <taxon>Bacillati</taxon>
        <taxon>Actinomycetota</taxon>
        <taxon>Thermoleophilia</taxon>
        <taxon>Solirubrobacterales</taxon>
        <taxon>environmental samples</taxon>
    </lineage>
</organism>
<protein>
    <submittedName>
        <fullName evidence="3">Uncharacterized protein</fullName>
    </submittedName>
</protein>
<feature type="compositionally biased region" description="Basic and acidic residues" evidence="1">
    <location>
        <begin position="188"/>
        <end position="200"/>
    </location>
</feature>
<dbReference type="AlphaFoldDB" id="A0A6J4SUY1"/>
<feature type="compositionally biased region" description="Basic and acidic residues" evidence="1">
    <location>
        <begin position="207"/>
        <end position="219"/>
    </location>
</feature>
<feature type="transmembrane region" description="Helical" evidence="2">
    <location>
        <begin position="74"/>
        <end position="91"/>
    </location>
</feature>
<evidence type="ECO:0000256" key="2">
    <source>
        <dbReference type="SAM" id="Phobius"/>
    </source>
</evidence>
<feature type="region of interest" description="Disordered" evidence="1">
    <location>
        <begin position="119"/>
        <end position="228"/>
    </location>
</feature>
<gene>
    <name evidence="3" type="ORF">AVDCRST_MAG17-1679</name>
</gene>
<keyword evidence="2" id="KW-1133">Transmembrane helix</keyword>